<evidence type="ECO:0000256" key="5">
    <source>
        <dbReference type="ARBA" id="ARBA00022597"/>
    </source>
</evidence>
<feature type="domain" description="SLBB" evidence="16">
    <location>
        <begin position="172"/>
        <end position="240"/>
    </location>
</feature>
<evidence type="ECO:0000313" key="18">
    <source>
        <dbReference type="Proteomes" id="UP000184085"/>
    </source>
</evidence>
<dbReference type="GO" id="GO:0015159">
    <property type="term" value="F:polysaccharide transmembrane transporter activity"/>
    <property type="evidence" value="ECO:0007669"/>
    <property type="project" value="InterPro"/>
</dbReference>
<dbReference type="PROSITE" id="PS51257">
    <property type="entry name" value="PROKAR_LIPOPROTEIN"/>
    <property type="match status" value="1"/>
</dbReference>
<evidence type="ECO:0000256" key="4">
    <source>
        <dbReference type="ARBA" id="ARBA00022452"/>
    </source>
</evidence>
<keyword evidence="6" id="KW-0812">Transmembrane</keyword>
<evidence type="ECO:0000313" key="17">
    <source>
        <dbReference type="EMBL" id="SCM69495.1"/>
    </source>
</evidence>
<feature type="domain" description="Polysaccharide export protein N-terminal" evidence="15">
    <location>
        <begin position="74"/>
        <end position="156"/>
    </location>
</feature>
<keyword evidence="14" id="KW-0449">Lipoprotein</keyword>
<dbReference type="PANTHER" id="PTHR33619:SF3">
    <property type="entry name" value="POLYSACCHARIDE EXPORT PROTEIN GFCE-RELATED"/>
    <property type="match status" value="1"/>
</dbReference>
<dbReference type="InterPro" id="IPR049712">
    <property type="entry name" value="Poly_export"/>
</dbReference>
<keyword evidence="12" id="KW-0564">Palmitate</keyword>
<evidence type="ECO:0000256" key="8">
    <source>
        <dbReference type="ARBA" id="ARBA00023047"/>
    </source>
</evidence>
<reference evidence="18" key="1">
    <citation type="submission" date="2016-09" db="EMBL/GenBank/DDBJ databases">
        <authorList>
            <person name="Wibberg D."/>
        </authorList>
    </citation>
    <scope>NUCLEOTIDE SEQUENCE [LARGE SCALE GENOMIC DNA]</scope>
</reference>
<dbReference type="InterPro" id="IPR054765">
    <property type="entry name" value="SLBB_dom"/>
</dbReference>
<feature type="domain" description="SLBB" evidence="16">
    <location>
        <begin position="245"/>
        <end position="338"/>
    </location>
</feature>
<evidence type="ECO:0000256" key="6">
    <source>
        <dbReference type="ARBA" id="ARBA00022692"/>
    </source>
</evidence>
<organism evidence="17 18">
    <name type="scientific">Donghicola eburneus</name>
    <dbReference type="NCBI Taxonomy" id="393278"/>
    <lineage>
        <taxon>Bacteria</taxon>
        <taxon>Pseudomonadati</taxon>
        <taxon>Pseudomonadota</taxon>
        <taxon>Alphaproteobacteria</taxon>
        <taxon>Rhodobacterales</taxon>
        <taxon>Roseobacteraceae</taxon>
        <taxon>Donghicola</taxon>
    </lineage>
</organism>
<dbReference type="EMBL" id="FMJB01000064">
    <property type="protein sequence ID" value="SCM69495.1"/>
    <property type="molecule type" value="Genomic_DNA"/>
</dbReference>
<protein>
    <submittedName>
        <fullName evidence="17">Uncharacterized protein</fullName>
    </submittedName>
</protein>
<evidence type="ECO:0000256" key="12">
    <source>
        <dbReference type="ARBA" id="ARBA00023139"/>
    </source>
</evidence>
<evidence type="ECO:0000256" key="10">
    <source>
        <dbReference type="ARBA" id="ARBA00023114"/>
    </source>
</evidence>
<name>A0A1M4N6D0_9RHOB</name>
<evidence type="ECO:0000256" key="13">
    <source>
        <dbReference type="ARBA" id="ARBA00023237"/>
    </source>
</evidence>
<evidence type="ECO:0000256" key="9">
    <source>
        <dbReference type="ARBA" id="ARBA00023065"/>
    </source>
</evidence>
<keyword evidence="9" id="KW-0406">Ion transport</keyword>
<evidence type="ECO:0000259" key="15">
    <source>
        <dbReference type="Pfam" id="PF02563"/>
    </source>
</evidence>
<dbReference type="PANTHER" id="PTHR33619">
    <property type="entry name" value="POLYSACCHARIDE EXPORT PROTEIN GFCE-RELATED"/>
    <property type="match status" value="1"/>
</dbReference>
<evidence type="ECO:0000256" key="14">
    <source>
        <dbReference type="ARBA" id="ARBA00023288"/>
    </source>
</evidence>
<keyword evidence="8" id="KW-0625">Polysaccharide transport</keyword>
<proteinExistence type="inferred from homology"/>
<dbReference type="InterPro" id="IPR003715">
    <property type="entry name" value="Poly_export_N"/>
</dbReference>
<evidence type="ECO:0000256" key="2">
    <source>
        <dbReference type="ARBA" id="ARBA00009450"/>
    </source>
</evidence>
<dbReference type="Gene3D" id="3.30.1950.10">
    <property type="entry name" value="wza like domain"/>
    <property type="match status" value="1"/>
</dbReference>
<evidence type="ECO:0000256" key="3">
    <source>
        <dbReference type="ARBA" id="ARBA00022448"/>
    </source>
</evidence>
<dbReference type="Proteomes" id="UP000184085">
    <property type="component" value="Unassembled WGS sequence"/>
</dbReference>
<sequence length="369" mass="39248">MLRLFLSLVLVTAISGCIVPRGAVTKSEVLRGSNSQDASFDVVDLNPTSLAMVEKWPRTGGGLKHGWIGGSRGASDYIIRSGDILSLSIWDSQEDSLLTGTGQKEARVQNIRVSSGGSVYLPYIGNVQVAGKTIESARNTIARQMESIAPSVQVLVSAQPGQNNIARAVDGVSRPGAYPLTDRSYSVLNLIADAGGVADSIQNPVVRLMRGGGTYEIFASELTENSALDTALRGGDKVLVTDLPQNVTVMGATGREMQVPLKYPPMTALQAVTNAGGLTDTRANPKGLLVLRQYEHNAVRLDTHGPDKDLVIFALDMTNADGLFAAQKFEVFPGDIVYASESPLVLINNFLDVFRASGATFVQAQNLAN</sequence>
<dbReference type="AlphaFoldDB" id="A0A1M4N6D0"/>
<comment type="subcellular location">
    <subcellularLocation>
        <location evidence="1">Cell outer membrane</location>
        <topology evidence="1">Multi-pass membrane protein</topology>
    </subcellularLocation>
</comment>
<evidence type="ECO:0000256" key="7">
    <source>
        <dbReference type="ARBA" id="ARBA00022729"/>
    </source>
</evidence>
<keyword evidence="7" id="KW-0732">Signal</keyword>
<keyword evidence="10" id="KW-0626">Porin</keyword>
<dbReference type="Pfam" id="PF22461">
    <property type="entry name" value="SLBB_2"/>
    <property type="match status" value="2"/>
</dbReference>
<keyword evidence="13" id="KW-0998">Cell outer membrane</keyword>
<comment type="similarity">
    <text evidence="2">Belongs to the BexD/CtrA/VexA family.</text>
</comment>
<keyword evidence="11" id="KW-0472">Membrane</keyword>
<keyword evidence="18" id="KW-1185">Reference proteome</keyword>
<evidence type="ECO:0000256" key="11">
    <source>
        <dbReference type="ARBA" id="ARBA00023136"/>
    </source>
</evidence>
<dbReference type="Gene3D" id="3.10.560.10">
    <property type="entry name" value="Outer membrane lipoprotein wza domain like"/>
    <property type="match status" value="2"/>
</dbReference>
<dbReference type="Pfam" id="PF02563">
    <property type="entry name" value="Poly_export"/>
    <property type="match status" value="1"/>
</dbReference>
<dbReference type="GO" id="GO:0015288">
    <property type="term" value="F:porin activity"/>
    <property type="evidence" value="ECO:0007669"/>
    <property type="project" value="UniProtKB-KW"/>
</dbReference>
<evidence type="ECO:0000256" key="1">
    <source>
        <dbReference type="ARBA" id="ARBA00004571"/>
    </source>
</evidence>
<keyword evidence="4" id="KW-1134">Transmembrane beta strand</keyword>
<dbReference type="GO" id="GO:0046930">
    <property type="term" value="C:pore complex"/>
    <property type="evidence" value="ECO:0007669"/>
    <property type="project" value="UniProtKB-KW"/>
</dbReference>
<keyword evidence="5" id="KW-0762">Sugar transport</keyword>
<keyword evidence="3" id="KW-0813">Transport</keyword>
<gene>
    <name evidence="17" type="ORF">KARMA_3734</name>
</gene>
<dbReference type="GO" id="GO:0009279">
    <property type="term" value="C:cell outer membrane"/>
    <property type="evidence" value="ECO:0007669"/>
    <property type="project" value="UniProtKB-SubCell"/>
</dbReference>
<accession>A0A1M4N6D0</accession>
<evidence type="ECO:0000259" key="16">
    <source>
        <dbReference type="Pfam" id="PF22461"/>
    </source>
</evidence>
<dbReference type="GO" id="GO:0006811">
    <property type="term" value="P:monoatomic ion transport"/>
    <property type="evidence" value="ECO:0007669"/>
    <property type="project" value="UniProtKB-KW"/>
</dbReference>